<dbReference type="Pfam" id="PF02567">
    <property type="entry name" value="PhzC-PhzF"/>
    <property type="match status" value="1"/>
</dbReference>
<dbReference type="Proteomes" id="UP000192596">
    <property type="component" value="Unassembled WGS sequence"/>
</dbReference>
<dbReference type="GO" id="GO:0003824">
    <property type="term" value="F:catalytic activity"/>
    <property type="evidence" value="ECO:0007669"/>
    <property type="project" value="InterPro"/>
</dbReference>
<dbReference type="Gene3D" id="3.10.310.10">
    <property type="entry name" value="Diaminopimelate Epimerase, Chain A, domain 1"/>
    <property type="match status" value="2"/>
</dbReference>
<sequence>MIEQALSFAGHPTIGTASYVLGTLAPGKSRATLHCKAGPIEIEYVDRTARASIPHNFHVHTELPITRAEIEILQPKLKGKEMPDIANVSPVKGMDFFYIQLSDFNTLALVECSGLKPKPRLDVAWNVGFCGSVFYVLGSRESSPDGAVKQSLRMRMIEGPLEDPATGSAS</sequence>
<dbReference type="EMBL" id="NAJO01000103">
    <property type="protein sequence ID" value="OQN95360.1"/>
    <property type="molecule type" value="Genomic_DNA"/>
</dbReference>
<dbReference type="InterPro" id="IPR003719">
    <property type="entry name" value="Phenazine_PhzF-like"/>
</dbReference>
<reference evidence="2" key="1">
    <citation type="submission" date="2017-03" db="EMBL/GenBank/DDBJ databases">
        <title>Genomes of endolithic fungi from Antarctica.</title>
        <authorList>
            <person name="Coleine C."/>
            <person name="Masonjones S."/>
            <person name="Stajich J.E."/>
        </authorList>
    </citation>
    <scope>NUCLEOTIDE SEQUENCE [LARGE SCALE GENOMIC DNA]</scope>
    <source>
        <strain evidence="2">CCFEE 5527</strain>
    </source>
</reference>
<name>A0A1V8S8W2_9PEZI</name>
<protein>
    <submittedName>
        <fullName evidence="1">Uncharacterized protein</fullName>
    </submittedName>
</protein>
<dbReference type="STRING" id="1507870.A0A1V8S8W2"/>
<dbReference type="OrthoDB" id="412383at2759"/>
<dbReference type="InParanoid" id="A0A1V8S8W2"/>
<dbReference type="SUPFAM" id="SSF54506">
    <property type="entry name" value="Diaminopimelate epimerase-like"/>
    <property type="match status" value="1"/>
</dbReference>
<organism evidence="1 2">
    <name type="scientific">Cryoendolithus antarcticus</name>
    <dbReference type="NCBI Taxonomy" id="1507870"/>
    <lineage>
        <taxon>Eukaryota</taxon>
        <taxon>Fungi</taxon>
        <taxon>Dikarya</taxon>
        <taxon>Ascomycota</taxon>
        <taxon>Pezizomycotina</taxon>
        <taxon>Dothideomycetes</taxon>
        <taxon>Dothideomycetidae</taxon>
        <taxon>Cladosporiales</taxon>
        <taxon>Cladosporiaceae</taxon>
        <taxon>Cryoendolithus</taxon>
    </lineage>
</organism>
<keyword evidence="2" id="KW-1185">Reference proteome</keyword>
<proteinExistence type="predicted"/>
<evidence type="ECO:0000313" key="2">
    <source>
        <dbReference type="Proteomes" id="UP000192596"/>
    </source>
</evidence>
<evidence type="ECO:0000313" key="1">
    <source>
        <dbReference type="EMBL" id="OQN95360.1"/>
    </source>
</evidence>
<accession>A0A1V8S8W2</accession>
<dbReference type="FunCoup" id="A0A1V8S8W2">
    <property type="interactions" value="253"/>
</dbReference>
<gene>
    <name evidence="1" type="ORF">B0A48_18556</name>
</gene>
<comment type="caution">
    <text evidence="1">The sequence shown here is derived from an EMBL/GenBank/DDBJ whole genome shotgun (WGS) entry which is preliminary data.</text>
</comment>
<dbReference type="AlphaFoldDB" id="A0A1V8S8W2"/>